<proteinExistence type="predicted"/>
<accession>A0ABR1G341</accession>
<evidence type="ECO:0000313" key="2">
    <source>
        <dbReference type="Proteomes" id="UP001363151"/>
    </source>
</evidence>
<dbReference type="Gene3D" id="3.90.470.20">
    <property type="entry name" value="4'-phosphopantetheinyl transferase domain"/>
    <property type="match status" value="1"/>
</dbReference>
<sequence length="68" mass="7556">MGALWSALGRDRAPDLEELGHYAVAFSQDEWTALVLVGDGEKRFDHFRSLWACKEAYVKARGDASPST</sequence>
<evidence type="ECO:0000313" key="1">
    <source>
        <dbReference type="EMBL" id="KAK7242747.1"/>
    </source>
</evidence>
<name>A0ABR1G341_AURAN</name>
<dbReference type="Proteomes" id="UP001363151">
    <property type="component" value="Unassembled WGS sequence"/>
</dbReference>
<dbReference type="InterPro" id="IPR037143">
    <property type="entry name" value="4-PPantetheinyl_Trfase_dom_sf"/>
</dbReference>
<evidence type="ECO:0008006" key="3">
    <source>
        <dbReference type="Google" id="ProtNLM"/>
    </source>
</evidence>
<gene>
    <name evidence="1" type="ORF">SO694_000164132</name>
</gene>
<reference evidence="1 2" key="1">
    <citation type="submission" date="2024-03" db="EMBL/GenBank/DDBJ databases">
        <title>Aureococcus anophagefferens CCMP1851 and Kratosvirus quantuckense: Draft genome of a second virus-susceptible host strain in the model system.</title>
        <authorList>
            <person name="Chase E."/>
            <person name="Truchon A.R."/>
            <person name="Schepens W."/>
            <person name="Wilhelm S.W."/>
        </authorList>
    </citation>
    <scope>NUCLEOTIDE SEQUENCE [LARGE SCALE GENOMIC DNA]</scope>
    <source>
        <strain evidence="1 2">CCMP1851</strain>
    </source>
</reference>
<dbReference type="EMBL" id="JBBJCI010000141">
    <property type="protein sequence ID" value="KAK7242747.1"/>
    <property type="molecule type" value="Genomic_DNA"/>
</dbReference>
<organism evidence="1 2">
    <name type="scientific">Aureococcus anophagefferens</name>
    <name type="common">Harmful bloom alga</name>
    <dbReference type="NCBI Taxonomy" id="44056"/>
    <lineage>
        <taxon>Eukaryota</taxon>
        <taxon>Sar</taxon>
        <taxon>Stramenopiles</taxon>
        <taxon>Ochrophyta</taxon>
        <taxon>Pelagophyceae</taxon>
        <taxon>Pelagomonadales</taxon>
        <taxon>Pelagomonadaceae</taxon>
        <taxon>Aureococcus</taxon>
    </lineage>
</organism>
<keyword evidence="2" id="KW-1185">Reference proteome</keyword>
<protein>
    <recommendedName>
        <fullName evidence="3">4'-phosphopantetheinyl transferase domain-containing protein</fullName>
    </recommendedName>
</protein>
<dbReference type="SUPFAM" id="SSF56214">
    <property type="entry name" value="4'-phosphopantetheinyl transferase"/>
    <property type="match status" value="1"/>
</dbReference>
<comment type="caution">
    <text evidence="1">The sequence shown here is derived from an EMBL/GenBank/DDBJ whole genome shotgun (WGS) entry which is preliminary data.</text>
</comment>